<name>A0ABW6PVF6_9NOCA</name>
<dbReference type="RefSeq" id="WP_387702771.1">
    <property type="nucleotide sequence ID" value="NZ_JBIAMX010000021.1"/>
</dbReference>
<protein>
    <recommendedName>
        <fullName evidence="3">DUF2334 domain-containing protein</fullName>
    </recommendedName>
</protein>
<dbReference type="Proteomes" id="UP001601444">
    <property type="component" value="Unassembled WGS sequence"/>
</dbReference>
<sequence>MRSTEPLSPSRFHVSVHDVAAVWERETEAIFAALAPLVGPRFSAAVVPCWHGLTLQRRDSRLIAGRAGEVLLHGWRHRRERGRGPVSVLTGGADEFAGLRAEAAVERLRRGRDLVSSVFGCAVEGFLPPAFRRGPVDTASLIAAGLRYRVGWASARDISGRTVPLATTVWDVSPLADLSRVGAPVGRLVRRRPGAVPVITVHPLDVRRGLLPAVVAEIEDLLRLGARPALVRDLLAVA</sequence>
<organism evidence="1 2">
    <name type="scientific">Nocardia thailandica</name>
    <dbReference type="NCBI Taxonomy" id="257275"/>
    <lineage>
        <taxon>Bacteria</taxon>
        <taxon>Bacillati</taxon>
        <taxon>Actinomycetota</taxon>
        <taxon>Actinomycetes</taxon>
        <taxon>Mycobacteriales</taxon>
        <taxon>Nocardiaceae</taxon>
        <taxon>Nocardia</taxon>
    </lineage>
</organism>
<reference evidence="1 2" key="1">
    <citation type="submission" date="2024-10" db="EMBL/GenBank/DDBJ databases">
        <title>The Natural Products Discovery Center: Release of the First 8490 Sequenced Strains for Exploring Actinobacteria Biosynthetic Diversity.</title>
        <authorList>
            <person name="Kalkreuter E."/>
            <person name="Kautsar S.A."/>
            <person name="Yang D."/>
            <person name="Bader C.D."/>
            <person name="Teijaro C.N."/>
            <person name="Fluegel L."/>
            <person name="Davis C.M."/>
            <person name="Simpson J.R."/>
            <person name="Lauterbach L."/>
            <person name="Steele A.D."/>
            <person name="Gui C."/>
            <person name="Meng S."/>
            <person name="Li G."/>
            <person name="Viehrig K."/>
            <person name="Ye F."/>
            <person name="Su P."/>
            <person name="Kiefer A.F."/>
            <person name="Nichols A."/>
            <person name="Cepeda A.J."/>
            <person name="Yan W."/>
            <person name="Fan B."/>
            <person name="Jiang Y."/>
            <person name="Adhikari A."/>
            <person name="Zheng C.-J."/>
            <person name="Schuster L."/>
            <person name="Cowan T.M."/>
            <person name="Smanski M.J."/>
            <person name="Chevrette M.G."/>
            <person name="De Carvalho L.P.S."/>
            <person name="Shen B."/>
        </authorList>
    </citation>
    <scope>NUCLEOTIDE SEQUENCE [LARGE SCALE GENOMIC DNA]</scope>
    <source>
        <strain evidence="1 2">NPDC004045</strain>
    </source>
</reference>
<dbReference type="SUPFAM" id="SSF88713">
    <property type="entry name" value="Glycoside hydrolase/deacetylase"/>
    <property type="match status" value="1"/>
</dbReference>
<proteinExistence type="predicted"/>
<dbReference type="InterPro" id="IPR011330">
    <property type="entry name" value="Glyco_hydro/deAcase_b/a-brl"/>
</dbReference>
<evidence type="ECO:0008006" key="3">
    <source>
        <dbReference type="Google" id="ProtNLM"/>
    </source>
</evidence>
<dbReference type="Gene3D" id="3.20.20.370">
    <property type="entry name" value="Glycoside hydrolase/deacetylase"/>
    <property type="match status" value="1"/>
</dbReference>
<comment type="caution">
    <text evidence="1">The sequence shown here is derived from an EMBL/GenBank/DDBJ whole genome shotgun (WGS) entry which is preliminary data.</text>
</comment>
<gene>
    <name evidence="1" type="ORF">ACFYTF_26635</name>
</gene>
<accession>A0ABW6PVF6</accession>
<dbReference type="EMBL" id="JBIAMX010000021">
    <property type="protein sequence ID" value="MFF0546416.1"/>
    <property type="molecule type" value="Genomic_DNA"/>
</dbReference>
<evidence type="ECO:0000313" key="1">
    <source>
        <dbReference type="EMBL" id="MFF0546416.1"/>
    </source>
</evidence>
<keyword evidence="2" id="KW-1185">Reference proteome</keyword>
<evidence type="ECO:0000313" key="2">
    <source>
        <dbReference type="Proteomes" id="UP001601444"/>
    </source>
</evidence>